<feature type="chain" id="PRO_5024294567" evidence="5">
    <location>
        <begin position="23"/>
        <end position="188"/>
    </location>
</feature>
<feature type="signal peptide" evidence="5">
    <location>
        <begin position="1"/>
        <end position="22"/>
    </location>
</feature>
<gene>
    <name evidence="7" type="ORF">GHV41_07050</name>
</gene>
<dbReference type="InterPro" id="IPR008966">
    <property type="entry name" value="Adhesion_dom_sf"/>
</dbReference>
<dbReference type="GO" id="GO:0009289">
    <property type="term" value="C:pilus"/>
    <property type="evidence" value="ECO:0007669"/>
    <property type="project" value="UniProtKB-SubCell"/>
</dbReference>
<dbReference type="RefSeq" id="WP_153858064.1">
    <property type="nucleotide sequence ID" value="NZ_CP045913.1"/>
</dbReference>
<proteinExistence type="inferred from homology"/>
<dbReference type="Gene3D" id="2.60.40.1090">
    <property type="entry name" value="Fimbrial-type adhesion domain"/>
    <property type="match status" value="1"/>
</dbReference>
<evidence type="ECO:0000313" key="8">
    <source>
        <dbReference type="Proteomes" id="UP000381260"/>
    </source>
</evidence>
<dbReference type="GO" id="GO:0043709">
    <property type="term" value="P:cell adhesion involved in single-species biofilm formation"/>
    <property type="evidence" value="ECO:0007669"/>
    <property type="project" value="TreeGrafter"/>
</dbReference>
<keyword evidence="4" id="KW-0281">Fimbrium</keyword>
<dbReference type="InterPro" id="IPR036937">
    <property type="entry name" value="Adhesion_dom_fimbrial_sf"/>
</dbReference>
<evidence type="ECO:0000313" key="7">
    <source>
        <dbReference type="EMBL" id="QGH60613.1"/>
    </source>
</evidence>
<dbReference type="PANTHER" id="PTHR33420">
    <property type="entry name" value="FIMBRIAL SUBUNIT ELFA-RELATED"/>
    <property type="match status" value="1"/>
</dbReference>
<comment type="subcellular location">
    <subcellularLocation>
        <location evidence="1">Fimbrium</location>
    </subcellularLocation>
</comment>
<organism evidence="7 8">
    <name type="scientific">Serratia proteamaculans</name>
    <dbReference type="NCBI Taxonomy" id="28151"/>
    <lineage>
        <taxon>Bacteria</taxon>
        <taxon>Pseudomonadati</taxon>
        <taxon>Pseudomonadota</taxon>
        <taxon>Gammaproteobacteria</taxon>
        <taxon>Enterobacterales</taxon>
        <taxon>Yersiniaceae</taxon>
        <taxon>Serratia</taxon>
    </lineage>
</organism>
<dbReference type="InterPro" id="IPR050263">
    <property type="entry name" value="Bact_Fimbrial_Adh_Pro"/>
</dbReference>
<feature type="domain" description="Fimbrial-type adhesion" evidence="6">
    <location>
        <begin position="31"/>
        <end position="187"/>
    </location>
</feature>
<dbReference type="InterPro" id="IPR000259">
    <property type="entry name" value="Adhesion_dom_fimbrial"/>
</dbReference>
<dbReference type="PANTHER" id="PTHR33420:SF12">
    <property type="entry name" value="FIMBRIN-LIKE PROTEIN FIMI-RELATED"/>
    <property type="match status" value="1"/>
</dbReference>
<evidence type="ECO:0000256" key="5">
    <source>
        <dbReference type="SAM" id="SignalP"/>
    </source>
</evidence>
<keyword evidence="3 5" id="KW-0732">Signal</keyword>
<evidence type="ECO:0000256" key="2">
    <source>
        <dbReference type="ARBA" id="ARBA00006671"/>
    </source>
</evidence>
<comment type="similarity">
    <text evidence="2">Belongs to the fimbrial protein family.</text>
</comment>
<evidence type="ECO:0000256" key="4">
    <source>
        <dbReference type="ARBA" id="ARBA00023263"/>
    </source>
</evidence>
<evidence type="ECO:0000256" key="1">
    <source>
        <dbReference type="ARBA" id="ARBA00004561"/>
    </source>
</evidence>
<dbReference type="AlphaFoldDB" id="A0A5Q2VB79"/>
<dbReference type="SUPFAM" id="SSF49401">
    <property type="entry name" value="Bacterial adhesins"/>
    <property type="match status" value="1"/>
</dbReference>
<accession>A0A5Q2VB79</accession>
<dbReference type="EMBL" id="CP045913">
    <property type="protein sequence ID" value="QGH60613.1"/>
    <property type="molecule type" value="Genomic_DNA"/>
</dbReference>
<evidence type="ECO:0000259" key="6">
    <source>
        <dbReference type="Pfam" id="PF00419"/>
    </source>
</evidence>
<protein>
    <submittedName>
        <fullName evidence="7">Fimbrial protein</fullName>
    </submittedName>
</protein>
<evidence type="ECO:0000256" key="3">
    <source>
        <dbReference type="ARBA" id="ARBA00022729"/>
    </source>
</evidence>
<dbReference type="Proteomes" id="UP000381260">
    <property type="component" value="Chromosome"/>
</dbReference>
<dbReference type="Pfam" id="PF00419">
    <property type="entry name" value="Fimbrial"/>
    <property type="match status" value="1"/>
</dbReference>
<sequence length="188" mass="18737">MKKTLLVSSLLTSSLLSVSALAATTVPGGTINFVGTVVDTACAVQAGQGGTNSTVDMGQITLRSFKDPADKTKFVANQLAGAPQQFNIVLADCDTSTQKNAAITFKGVAASGNSKVLAAGSGAGSAQGIGLQIFDSAGTAIDLGSASPAMVLNDGENNMAFSADYISTSVTPKAGQANATATFTVTYS</sequence>
<reference evidence="7 8" key="1">
    <citation type="submission" date="2019-11" db="EMBL/GenBank/DDBJ databases">
        <title>The Phosphoenolpyruvate Phosphotransferase System Regulates Serratia proteamaculans 336X Biofilm Formation and Wheat Roots colonization.</title>
        <authorList>
            <person name="Liu F."/>
        </authorList>
    </citation>
    <scope>NUCLEOTIDE SEQUENCE [LARGE SCALE GENOMIC DNA]</scope>
    <source>
        <strain evidence="7 8">336X</strain>
    </source>
</reference>
<name>A0A5Q2VB79_SERPR</name>